<evidence type="ECO:0000256" key="9">
    <source>
        <dbReference type="ARBA" id="ARBA00022741"/>
    </source>
</evidence>
<evidence type="ECO:0000256" key="2">
    <source>
        <dbReference type="ARBA" id="ARBA00004990"/>
    </source>
</evidence>
<evidence type="ECO:0000256" key="3">
    <source>
        <dbReference type="ARBA" id="ARBA00009256"/>
    </source>
</evidence>
<dbReference type="FunFam" id="3.40.50.620:FF:000114">
    <property type="entry name" value="Pantothenate synthetase"/>
    <property type="match status" value="1"/>
</dbReference>
<dbReference type="EC" id="6.3.2.1" evidence="4 13"/>
<evidence type="ECO:0000313" key="15">
    <source>
        <dbReference type="Proteomes" id="UP000006746"/>
    </source>
</evidence>
<feature type="binding site" evidence="13">
    <location>
        <position position="65"/>
    </location>
    <ligand>
        <name>beta-alanine</name>
        <dbReference type="ChEBI" id="CHEBI:57966"/>
    </ligand>
</feature>
<feature type="binding site" evidence="13">
    <location>
        <begin position="34"/>
        <end position="41"/>
    </location>
    <ligand>
        <name>ATP</name>
        <dbReference type="ChEBI" id="CHEBI:30616"/>
    </ligand>
</feature>
<proteinExistence type="inferred from homology"/>
<sequence>MSDLPRIVRTVADLRQQVAAWRAEGLTVALVPTMGALHEGHLSLMRQGAEMCDRVVATIFVNPTQFAPSEDLDSYPRREAQDVAALRAAGVPLLFAPDVTEMYPNGFSTTVTVATVSEGLCGARRPGHFAGVATVVAKLLLQALPDVAIFGEKDYQQLQVIRRMARDLDIPVRIEGGETVREADGLALSSRNAYLTAEERAAAPALHRVLVEVAARIRHGAAPAQALADAAAVLEDEGFGPVEYVELRDAETLAPDPAPGRPGRLLAAAWLGKTRLIDNIAV</sequence>
<feature type="binding site" evidence="13">
    <location>
        <begin position="151"/>
        <end position="154"/>
    </location>
    <ligand>
        <name>ATP</name>
        <dbReference type="ChEBI" id="CHEBI:30616"/>
    </ligand>
</feature>
<dbReference type="CDD" id="cd00560">
    <property type="entry name" value="PanC"/>
    <property type="match status" value="1"/>
</dbReference>
<dbReference type="PANTHER" id="PTHR21299:SF1">
    <property type="entry name" value="PANTOATE--BETA-ALANINE LIGASE"/>
    <property type="match status" value="1"/>
</dbReference>
<dbReference type="GO" id="GO:0004592">
    <property type="term" value="F:pantoate-beta-alanine ligase activity"/>
    <property type="evidence" value="ECO:0007669"/>
    <property type="project" value="UniProtKB-UniRule"/>
</dbReference>
<dbReference type="Gene3D" id="3.40.50.620">
    <property type="entry name" value="HUPs"/>
    <property type="match status" value="1"/>
</dbReference>
<dbReference type="Proteomes" id="UP000006746">
    <property type="component" value="Unassembled WGS sequence"/>
</dbReference>
<evidence type="ECO:0000313" key="14">
    <source>
        <dbReference type="EMBL" id="EKE73769.1"/>
    </source>
</evidence>
<dbReference type="GO" id="GO:0015940">
    <property type="term" value="P:pantothenate biosynthetic process"/>
    <property type="evidence" value="ECO:0007669"/>
    <property type="project" value="UniProtKB-UniRule"/>
</dbReference>
<keyword evidence="9 13" id="KW-0547">Nucleotide-binding</keyword>
<keyword evidence="6 13" id="KW-0963">Cytoplasm</keyword>
<dbReference type="InterPro" id="IPR004821">
    <property type="entry name" value="Cyt_trans-like"/>
</dbReference>
<dbReference type="InterPro" id="IPR014729">
    <property type="entry name" value="Rossmann-like_a/b/a_fold"/>
</dbReference>
<dbReference type="PATRIC" id="fig|1207063.3.peg.2509"/>
<dbReference type="Gene3D" id="3.30.1300.10">
    <property type="entry name" value="Pantoate-beta-alanine ligase, C-terminal domain"/>
    <property type="match status" value="1"/>
</dbReference>
<evidence type="ECO:0000256" key="4">
    <source>
        <dbReference type="ARBA" id="ARBA00012219"/>
    </source>
</evidence>
<evidence type="ECO:0000256" key="13">
    <source>
        <dbReference type="HAMAP-Rule" id="MF_00158"/>
    </source>
</evidence>
<feature type="binding site" evidence="13">
    <location>
        <position position="180"/>
    </location>
    <ligand>
        <name>ATP</name>
        <dbReference type="ChEBI" id="CHEBI:30616"/>
    </ligand>
</feature>
<dbReference type="EMBL" id="AMRL01000016">
    <property type="protein sequence ID" value="EKE73769.1"/>
    <property type="molecule type" value="Genomic_DNA"/>
</dbReference>
<dbReference type="eggNOG" id="COG0414">
    <property type="taxonomic scope" value="Bacteria"/>
</dbReference>
<dbReference type="NCBIfam" id="TIGR00018">
    <property type="entry name" value="panC"/>
    <property type="match status" value="1"/>
</dbReference>
<dbReference type="GO" id="GO:0005829">
    <property type="term" value="C:cytosol"/>
    <property type="evidence" value="ECO:0007669"/>
    <property type="project" value="TreeGrafter"/>
</dbReference>
<keyword evidence="8 13" id="KW-0566">Pantothenate biosynthesis</keyword>
<evidence type="ECO:0000256" key="7">
    <source>
        <dbReference type="ARBA" id="ARBA00022598"/>
    </source>
</evidence>
<dbReference type="RefSeq" id="WP_008945090.1">
    <property type="nucleotide sequence ID" value="NZ_AMRL01000016.1"/>
</dbReference>
<comment type="caution">
    <text evidence="14">The sequence shown here is derived from an EMBL/GenBank/DDBJ whole genome shotgun (WGS) entry which is preliminary data.</text>
</comment>
<dbReference type="PANTHER" id="PTHR21299">
    <property type="entry name" value="CYTIDYLATE KINASE/PANTOATE-BETA-ALANINE LIGASE"/>
    <property type="match status" value="1"/>
</dbReference>
<dbReference type="STRING" id="1207063.P24_12422"/>
<protein>
    <recommendedName>
        <fullName evidence="5 13">Pantothenate synthetase</fullName>
        <shortName evidence="13">PS</shortName>
        <ecNumber evidence="4 13">6.3.2.1</ecNumber>
    </recommendedName>
    <alternativeName>
        <fullName evidence="13">Pantoate--beta-alanine ligase</fullName>
    </alternativeName>
    <alternativeName>
        <fullName evidence="13">Pantoate-activating enzyme</fullName>
    </alternativeName>
</protein>
<feature type="binding site" evidence="13">
    <location>
        <position position="157"/>
    </location>
    <ligand>
        <name>(R)-pantoate</name>
        <dbReference type="ChEBI" id="CHEBI:15980"/>
    </ligand>
</feature>
<dbReference type="GO" id="GO:0005524">
    <property type="term" value="F:ATP binding"/>
    <property type="evidence" value="ECO:0007669"/>
    <property type="project" value="UniProtKB-KW"/>
</dbReference>
<dbReference type="AlphaFoldDB" id="K2JTR1"/>
<feature type="binding site" evidence="13">
    <location>
        <begin position="188"/>
        <end position="191"/>
    </location>
    <ligand>
        <name>ATP</name>
        <dbReference type="ChEBI" id="CHEBI:30616"/>
    </ligand>
</feature>
<accession>K2JTR1</accession>
<evidence type="ECO:0000256" key="1">
    <source>
        <dbReference type="ARBA" id="ARBA00004496"/>
    </source>
</evidence>
<name>K2JTR1_9PROT</name>
<dbReference type="UniPathway" id="UPA00028">
    <property type="reaction ID" value="UER00005"/>
</dbReference>
<keyword evidence="10 13" id="KW-0067">ATP-binding</keyword>
<evidence type="ECO:0000256" key="8">
    <source>
        <dbReference type="ARBA" id="ARBA00022655"/>
    </source>
</evidence>
<comment type="pathway">
    <text evidence="2 13">Cofactor biosynthesis; (R)-pantothenate biosynthesis; (R)-pantothenate from (R)-pantoate and beta-alanine: step 1/1.</text>
</comment>
<feature type="active site" description="Proton donor" evidence="13">
    <location>
        <position position="41"/>
    </location>
</feature>
<keyword evidence="15" id="KW-1185">Reference proteome</keyword>
<dbReference type="SUPFAM" id="SSF52374">
    <property type="entry name" value="Nucleotidylyl transferase"/>
    <property type="match status" value="1"/>
</dbReference>
<comment type="similarity">
    <text evidence="3 13">Belongs to the pantothenate synthetase family.</text>
</comment>
<feature type="binding site" evidence="13">
    <location>
        <position position="65"/>
    </location>
    <ligand>
        <name>(R)-pantoate</name>
        <dbReference type="ChEBI" id="CHEBI:15980"/>
    </ligand>
</feature>
<dbReference type="Pfam" id="PF02569">
    <property type="entry name" value="Pantoate_ligase"/>
    <property type="match status" value="1"/>
</dbReference>
<comment type="subcellular location">
    <subcellularLocation>
        <location evidence="1 13">Cytoplasm</location>
    </subcellularLocation>
</comment>
<reference evidence="14 15" key="1">
    <citation type="journal article" date="2012" name="J. Bacteriol.">
        <title>Genome Sequence of Oceanibaculum indicum Type Strain P24.</title>
        <authorList>
            <person name="Lai Q."/>
            <person name="Shao Z."/>
        </authorList>
    </citation>
    <scope>NUCLEOTIDE SEQUENCE [LARGE SCALE GENOMIC DNA]</scope>
    <source>
        <strain evidence="14 15">P24</strain>
    </source>
</reference>
<evidence type="ECO:0000256" key="12">
    <source>
        <dbReference type="ARBA" id="ARBA00055042"/>
    </source>
</evidence>
<comment type="catalytic activity">
    <reaction evidence="11 13">
        <text>(R)-pantoate + beta-alanine + ATP = (R)-pantothenate + AMP + diphosphate + H(+)</text>
        <dbReference type="Rhea" id="RHEA:10912"/>
        <dbReference type="ChEBI" id="CHEBI:15378"/>
        <dbReference type="ChEBI" id="CHEBI:15980"/>
        <dbReference type="ChEBI" id="CHEBI:29032"/>
        <dbReference type="ChEBI" id="CHEBI:30616"/>
        <dbReference type="ChEBI" id="CHEBI:33019"/>
        <dbReference type="ChEBI" id="CHEBI:57966"/>
        <dbReference type="ChEBI" id="CHEBI:456215"/>
        <dbReference type="EC" id="6.3.2.1"/>
    </reaction>
</comment>
<gene>
    <name evidence="13" type="primary">panC</name>
    <name evidence="14" type="ORF">P24_12422</name>
</gene>
<evidence type="ECO:0000256" key="5">
    <source>
        <dbReference type="ARBA" id="ARBA00014155"/>
    </source>
</evidence>
<evidence type="ECO:0000256" key="10">
    <source>
        <dbReference type="ARBA" id="ARBA00022840"/>
    </source>
</evidence>
<dbReference type="NCBIfam" id="TIGR00125">
    <property type="entry name" value="cyt_tran_rel"/>
    <property type="match status" value="1"/>
</dbReference>
<evidence type="ECO:0000256" key="6">
    <source>
        <dbReference type="ARBA" id="ARBA00022490"/>
    </source>
</evidence>
<dbReference type="InterPro" id="IPR042176">
    <property type="entry name" value="Pantoate_ligase_C"/>
</dbReference>
<dbReference type="HAMAP" id="MF_00158">
    <property type="entry name" value="PanC"/>
    <property type="match status" value="1"/>
</dbReference>
<evidence type="ECO:0000256" key="11">
    <source>
        <dbReference type="ARBA" id="ARBA00048258"/>
    </source>
</evidence>
<keyword evidence="7 13" id="KW-0436">Ligase</keyword>
<comment type="function">
    <text evidence="12 13">Catalyzes the condensation of pantoate with beta-alanine in an ATP-dependent reaction via a pantoyl-adenylate intermediate.</text>
</comment>
<organism evidence="14 15">
    <name type="scientific">Oceanibaculum indicum P24</name>
    <dbReference type="NCBI Taxonomy" id="1207063"/>
    <lineage>
        <taxon>Bacteria</taxon>
        <taxon>Pseudomonadati</taxon>
        <taxon>Pseudomonadota</taxon>
        <taxon>Alphaproteobacteria</taxon>
        <taxon>Rhodospirillales</taxon>
        <taxon>Oceanibaculaceae</taxon>
        <taxon>Oceanibaculum</taxon>
    </lineage>
</organism>
<dbReference type="InterPro" id="IPR003721">
    <property type="entry name" value="Pantoate_ligase"/>
</dbReference>
<comment type="miscellaneous">
    <text evidence="13">The reaction proceeds by a bi uni uni bi ping pong mechanism.</text>
</comment>
<comment type="subunit">
    <text evidence="13">Homodimer.</text>
</comment>